<feature type="domain" description="Mechanosensitive ion channel MscS C-terminal" evidence="9">
    <location>
        <begin position="210"/>
        <end position="301"/>
    </location>
</feature>
<dbReference type="Gene3D" id="2.30.30.60">
    <property type="match status" value="1"/>
</dbReference>
<gene>
    <name evidence="10" type="ORF">H9746_01910</name>
</gene>
<evidence type="ECO:0000256" key="5">
    <source>
        <dbReference type="ARBA" id="ARBA00022989"/>
    </source>
</evidence>
<keyword evidence="5 7" id="KW-1133">Transmembrane helix</keyword>
<dbReference type="SUPFAM" id="SSF82689">
    <property type="entry name" value="Mechanosensitive channel protein MscS (YggB), C-terminal domain"/>
    <property type="match status" value="1"/>
</dbReference>
<keyword evidence="3" id="KW-1003">Cell membrane</keyword>
<evidence type="ECO:0000259" key="8">
    <source>
        <dbReference type="Pfam" id="PF00924"/>
    </source>
</evidence>
<evidence type="ECO:0000313" key="11">
    <source>
        <dbReference type="Proteomes" id="UP000886808"/>
    </source>
</evidence>
<dbReference type="InterPro" id="IPR049278">
    <property type="entry name" value="MS_channel_C"/>
</dbReference>
<evidence type="ECO:0000256" key="2">
    <source>
        <dbReference type="ARBA" id="ARBA00008017"/>
    </source>
</evidence>
<dbReference type="AlphaFoldDB" id="A0A9D1THR2"/>
<evidence type="ECO:0000313" key="10">
    <source>
        <dbReference type="EMBL" id="HIV61591.1"/>
    </source>
</evidence>
<feature type="transmembrane region" description="Helical" evidence="7">
    <location>
        <begin position="35"/>
        <end position="60"/>
    </location>
</feature>
<evidence type="ECO:0000259" key="9">
    <source>
        <dbReference type="Pfam" id="PF21082"/>
    </source>
</evidence>
<evidence type="ECO:0000256" key="6">
    <source>
        <dbReference type="ARBA" id="ARBA00023136"/>
    </source>
</evidence>
<comment type="similarity">
    <text evidence="2">Belongs to the MscS (TC 1.A.23) family.</text>
</comment>
<keyword evidence="4 7" id="KW-0812">Transmembrane</keyword>
<dbReference type="InterPro" id="IPR011066">
    <property type="entry name" value="MscS_channel_C_sf"/>
</dbReference>
<dbReference type="GO" id="GO:0008381">
    <property type="term" value="F:mechanosensitive monoatomic ion channel activity"/>
    <property type="evidence" value="ECO:0007669"/>
    <property type="project" value="InterPro"/>
</dbReference>
<comment type="subcellular location">
    <subcellularLocation>
        <location evidence="1">Cell membrane</location>
        <topology evidence="1">Multi-pass membrane protein</topology>
    </subcellularLocation>
</comment>
<accession>A0A9D1THR2</accession>
<comment type="caution">
    <text evidence="10">The sequence shown here is derived from an EMBL/GenBank/DDBJ whole genome shotgun (WGS) entry which is preliminary data.</text>
</comment>
<dbReference type="EMBL" id="DXIE01000015">
    <property type="protein sequence ID" value="HIV61591.1"/>
    <property type="molecule type" value="Genomic_DNA"/>
</dbReference>
<sequence length="313" mass="34323">MIKLSDSLGVVNDLELENVVPKSIWDKISEFTSTWIGGIVVTAVFIAIVIVLALFLVRIINHAFKRTVDKMLAEKNPAATAFAYLRYLALAGIYFAAIAIIVSNIPWLASGMNKLFAAGGVLAVVVGLASQQAMGSMVSGAMILAFKPFVIGDVINVVSNNVMGTVEEITLRHTIIRTVENKRVIIPNDAMNSAIIENANYAETKVCLMLDIGITYESDISHAMQIMRDEIINHPTYYDNRTEEDIKNGAPAVVVRVQELADSAVIIRAQLWAKDNATAFPMRSDLLKSIKERCENEGVDIAYPHIVVMNKIS</sequence>
<name>A0A9D1THR2_9FIRM</name>
<dbReference type="InterPro" id="IPR023408">
    <property type="entry name" value="MscS_beta-dom_sf"/>
</dbReference>
<dbReference type="PANTHER" id="PTHR30221:SF1">
    <property type="entry name" value="SMALL-CONDUCTANCE MECHANOSENSITIVE CHANNEL"/>
    <property type="match status" value="1"/>
</dbReference>
<dbReference type="PANTHER" id="PTHR30221">
    <property type="entry name" value="SMALL-CONDUCTANCE MECHANOSENSITIVE CHANNEL"/>
    <property type="match status" value="1"/>
</dbReference>
<dbReference type="SUPFAM" id="SSF50182">
    <property type="entry name" value="Sm-like ribonucleoproteins"/>
    <property type="match status" value="1"/>
</dbReference>
<proteinExistence type="inferred from homology"/>
<dbReference type="Gene3D" id="1.10.287.1260">
    <property type="match status" value="1"/>
</dbReference>
<keyword evidence="6 7" id="KW-0472">Membrane</keyword>
<protein>
    <submittedName>
        <fullName evidence="10">Mechanosensitive ion channel family protein</fullName>
    </submittedName>
</protein>
<dbReference type="Pfam" id="PF21082">
    <property type="entry name" value="MS_channel_3rd"/>
    <property type="match status" value="1"/>
</dbReference>
<evidence type="ECO:0000256" key="1">
    <source>
        <dbReference type="ARBA" id="ARBA00004651"/>
    </source>
</evidence>
<dbReference type="InterPro" id="IPR006685">
    <property type="entry name" value="MscS_channel_2nd"/>
</dbReference>
<feature type="domain" description="Mechanosensitive ion channel MscS" evidence="8">
    <location>
        <begin position="135"/>
        <end position="200"/>
    </location>
</feature>
<dbReference type="InterPro" id="IPR045275">
    <property type="entry name" value="MscS_archaea/bacteria_type"/>
</dbReference>
<dbReference type="Gene3D" id="3.30.70.100">
    <property type="match status" value="1"/>
</dbReference>
<evidence type="ECO:0000256" key="3">
    <source>
        <dbReference type="ARBA" id="ARBA00022475"/>
    </source>
</evidence>
<dbReference type="GO" id="GO:0005886">
    <property type="term" value="C:plasma membrane"/>
    <property type="evidence" value="ECO:0007669"/>
    <property type="project" value="UniProtKB-SubCell"/>
</dbReference>
<evidence type="ECO:0000256" key="7">
    <source>
        <dbReference type="SAM" id="Phobius"/>
    </source>
</evidence>
<dbReference type="Proteomes" id="UP000886808">
    <property type="component" value="Unassembled WGS sequence"/>
</dbReference>
<feature type="transmembrane region" description="Helical" evidence="7">
    <location>
        <begin position="81"/>
        <end position="109"/>
    </location>
</feature>
<reference evidence="10" key="1">
    <citation type="journal article" date="2021" name="PeerJ">
        <title>Extensive microbial diversity within the chicken gut microbiome revealed by metagenomics and culture.</title>
        <authorList>
            <person name="Gilroy R."/>
            <person name="Ravi A."/>
            <person name="Getino M."/>
            <person name="Pursley I."/>
            <person name="Horton D.L."/>
            <person name="Alikhan N.F."/>
            <person name="Baker D."/>
            <person name="Gharbi K."/>
            <person name="Hall N."/>
            <person name="Watson M."/>
            <person name="Adriaenssens E.M."/>
            <person name="Foster-Nyarko E."/>
            <person name="Jarju S."/>
            <person name="Secka A."/>
            <person name="Antonio M."/>
            <person name="Oren A."/>
            <person name="Chaudhuri R.R."/>
            <person name="La Ragione R."/>
            <person name="Hildebrand F."/>
            <person name="Pallen M.J."/>
        </authorList>
    </citation>
    <scope>NUCLEOTIDE SEQUENCE</scope>
    <source>
        <strain evidence="10">CHK193-4272</strain>
    </source>
</reference>
<dbReference type="Pfam" id="PF00924">
    <property type="entry name" value="MS_channel_2nd"/>
    <property type="match status" value="1"/>
</dbReference>
<reference evidence="10" key="2">
    <citation type="submission" date="2021-04" db="EMBL/GenBank/DDBJ databases">
        <authorList>
            <person name="Gilroy R."/>
        </authorList>
    </citation>
    <scope>NUCLEOTIDE SEQUENCE</scope>
    <source>
        <strain evidence="10">CHK193-4272</strain>
    </source>
</reference>
<dbReference type="InterPro" id="IPR010920">
    <property type="entry name" value="LSM_dom_sf"/>
</dbReference>
<organism evidence="10 11">
    <name type="scientific">Candidatus Butyricicoccus avistercoris</name>
    <dbReference type="NCBI Taxonomy" id="2838518"/>
    <lineage>
        <taxon>Bacteria</taxon>
        <taxon>Bacillati</taxon>
        <taxon>Bacillota</taxon>
        <taxon>Clostridia</taxon>
        <taxon>Eubacteriales</taxon>
        <taxon>Butyricicoccaceae</taxon>
        <taxon>Butyricicoccus</taxon>
    </lineage>
</organism>
<evidence type="ECO:0000256" key="4">
    <source>
        <dbReference type="ARBA" id="ARBA00022692"/>
    </source>
</evidence>